<proteinExistence type="predicted"/>
<evidence type="ECO:0000313" key="2">
    <source>
        <dbReference type="Proteomes" id="UP000324222"/>
    </source>
</evidence>
<accession>A0A5B7K222</accession>
<organism evidence="1 2">
    <name type="scientific">Portunus trituberculatus</name>
    <name type="common">Swimming crab</name>
    <name type="synonym">Neptunus trituberculatus</name>
    <dbReference type="NCBI Taxonomy" id="210409"/>
    <lineage>
        <taxon>Eukaryota</taxon>
        <taxon>Metazoa</taxon>
        <taxon>Ecdysozoa</taxon>
        <taxon>Arthropoda</taxon>
        <taxon>Crustacea</taxon>
        <taxon>Multicrustacea</taxon>
        <taxon>Malacostraca</taxon>
        <taxon>Eumalacostraca</taxon>
        <taxon>Eucarida</taxon>
        <taxon>Decapoda</taxon>
        <taxon>Pleocyemata</taxon>
        <taxon>Brachyura</taxon>
        <taxon>Eubrachyura</taxon>
        <taxon>Portunoidea</taxon>
        <taxon>Portunidae</taxon>
        <taxon>Portuninae</taxon>
        <taxon>Portunus</taxon>
    </lineage>
</organism>
<sequence>MPSSWAAHTVRLCLFTTTTPPRCALCATVLAIRRHSFPLLKDKRELHLTLMTLISHHFLPPTRHRRHTPHLKTTKKGVAPSHLLLPISAALPPAPSLTHSANMIGTQYPPTRSPEEKTRPDPEADSMLPCLTYMQSKLSVIGQWNKKNKLIN</sequence>
<keyword evidence="2" id="KW-1185">Reference proteome</keyword>
<protein>
    <submittedName>
        <fullName evidence="1">Uncharacterized protein</fullName>
    </submittedName>
</protein>
<name>A0A5B7K222_PORTR</name>
<comment type="caution">
    <text evidence="1">The sequence shown here is derived from an EMBL/GenBank/DDBJ whole genome shotgun (WGS) entry which is preliminary data.</text>
</comment>
<dbReference type="AlphaFoldDB" id="A0A5B7K222"/>
<gene>
    <name evidence="1" type="ORF">E2C01_096452</name>
</gene>
<evidence type="ECO:0000313" key="1">
    <source>
        <dbReference type="EMBL" id="MPD00946.1"/>
    </source>
</evidence>
<reference evidence="1 2" key="1">
    <citation type="submission" date="2019-05" db="EMBL/GenBank/DDBJ databases">
        <title>Another draft genome of Portunus trituberculatus and its Hox gene families provides insights of decapod evolution.</title>
        <authorList>
            <person name="Jeong J.-H."/>
            <person name="Song I."/>
            <person name="Kim S."/>
            <person name="Choi T."/>
            <person name="Kim D."/>
            <person name="Ryu S."/>
            <person name="Kim W."/>
        </authorList>
    </citation>
    <scope>NUCLEOTIDE SEQUENCE [LARGE SCALE GENOMIC DNA]</scope>
    <source>
        <tissue evidence="1">Muscle</tissue>
    </source>
</reference>
<dbReference type="EMBL" id="VSRR010125055">
    <property type="protein sequence ID" value="MPD00946.1"/>
    <property type="molecule type" value="Genomic_DNA"/>
</dbReference>
<dbReference type="Proteomes" id="UP000324222">
    <property type="component" value="Unassembled WGS sequence"/>
</dbReference>